<reference evidence="6" key="1">
    <citation type="journal article" date="2019" name="Int. J. Syst. Evol. Microbiol.">
        <title>The Global Catalogue of Microorganisms (GCM) 10K type strain sequencing project: providing services to taxonomists for standard genome sequencing and annotation.</title>
        <authorList>
            <consortium name="The Broad Institute Genomics Platform"/>
            <consortium name="The Broad Institute Genome Sequencing Center for Infectious Disease"/>
            <person name="Wu L."/>
            <person name="Ma J."/>
        </authorList>
    </citation>
    <scope>NUCLEOTIDE SEQUENCE [LARGE SCALE GENOMIC DNA]</scope>
    <source>
        <strain evidence="6">JCM 17695</strain>
    </source>
</reference>
<sequence>MDERAQEAWLRGGRVLVRAVAGLVSASVLAATAYGWVTFGDVDANTVTTDVIPADVAESGPEPLDGAVDLLLVGIDSRTDAYGDPLPREVLDMLNAGESDGERNTDTMILVHIPVDGRRAVAFSFPRDSWVDIGEGFGKRRLNSAFAHAYNDTRQTLLDEGVDDEEELEERATVAGRKNLIAAIERLVGPELTIERYAEVNLASFYEVTKAIGGVEVCLNEPVDDWRSGARFKAGRQTISGRQALAFVRQRYGLPNGDLDRIVRQQVFLAALADKVLSADMLTSPTKARELVSAVQRSVVLSNGWNLSRFASQMSGLSSGNIEFHTIPTQGDANIGGAAVLQVDPDQVRAYVEQVTGMADQAATGSISPPTTTTTTPTSAEVAAEEITVEVRNASTTFGLATGVLNTLTGLGYLPGGVGDADEVQAGSAIRYAAGELDKAEAVAKALGGVFTFTEDTTVAAGHVRVVLGTSYGTSGFGGPDVLRMQPGAPTTTTTTPTRPTAVAAGSVPCVN</sequence>
<evidence type="ECO:0000313" key="6">
    <source>
        <dbReference type="Proteomes" id="UP001596512"/>
    </source>
</evidence>
<evidence type="ECO:0000256" key="1">
    <source>
        <dbReference type="ARBA" id="ARBA00006068"/>
    </source>
</evidence>
<dbReference type="Gene3D" id="3.40.630.190">
    <property type="entry name" value="LCP protein"/>
    <property type="match status" value="1"/>
</dbReference>
<evidence type="ECO:0000259" key="3">
    <source>
        <dbReference type="Pfam" id="PF03816"/>
    </source>
</evidence>
<keyword evidence="6" id="KW-1185">Reference proteome</keyword>
<feature type="domain" description="LytR/CpsA/Psr regulator C-terminal" evidence="4">
    <location>
        <begin position="386"/>
        <end position="472"/>
    </location>
</feature>
<evidence type="ECO:0000256" key="2">
    <source>
        <dbReference type="SAM" id="Phobius"/>
    </source>
</evidence>
<dbReference type="Pfam" id="PF13399">
    <property type="entry name" value="LytR_C"/>
    <property type="match status" value="1"/>
</dbReference>
<dbReference type="EMBL" id="JBHTEY010000004">
    <property type="protein sequence ID" value="MFC7617600.1"/>
    <property type="molecule type" value="Genomic_DNA"/>
</dbReference>
<dbReference type="NCBIfam" id="TIGR00350">
    <property type="entry name" value="lytR_cpsA_psr"/>
    <property type="match status" value="1"/>
</dbReference>
<keyword evidence="2" id="KW-1133">Transmembrane helix</keyword>
<dbReference type="InterPro" id="IPR027381">
    <property type="entry name" value="LytR/CpsA/Psr_C"/>
</dbReference>
<name>A0ABW2TUP3_9PSEU</name>
<dbReference type="InterPro" id="IPR004474">
    <property type="entry name" value="LytR_CpsA_psr"/>
</dbReference>
<evidence type="ECO:0000313" key="5">
    <source>
        <dbReference type="EMBL" id="MFC7617600.1"/>
    </source>
</evidence>
<dbReference type="InterPro" id="IPR050922">
    <property type="entry name" value="LytR/CpsA/Psr_CW_biosynth"/>
</dbReference>
<comment type="caution">
    <text evidence="5">The sequence shown here is derived from an EMBL/GenBank/DDBJ whole genome shotgun (WGS) entry which is preliminary data.</text>
</comment>
<feature type="domain" description="Cell envelope-related transcriptional attenuator" evidence="3">
    <location>
        <begin position="104"/>
        <end position="277"/>
    </location>
</feature>
<dbReference type="PANTHER" id="PTHR33392">
    <property type="entry name" value="POLYISOPRENYL-TEICHOIC ACID--PEPTIDOGLYCAN TEICHOIC ACID TRANSFERASE TAGU"/>
    <property type="match status" value="1"/>
</dbReference>
<evidence type="ECO:0000259" key="4">
    <source>
        <dbReference type="Pfam" id="PF13399"/>
    </source>
</evidence>
<dbReference type="Proteomes" id="UP001596512">
    <property type="component" value="Unassembled WGS sequence"/>
</dbReference>
<comment type="similarity">
    <text evidence="1">Belongs to the LytR/CpsA/Psr (LCP) family.</text>
</comment>
<dbReference type="Gene3D" id="3.30.70.2390">
    <property type="match status" value="1"/>
</dbReference>
<accession>A0ABW2TUP3</accession>
<dbReference type="Pfam" id="PF03816">
    <property type="entry name" value="LytR_cpsA_psr"/>
    <property type="match status" value="1"/>
</dbReference>
<organism evidence="5 6">
    <name type="scientific">Actinokineospora soli</name>
    <dbReference type="NCBI Taxonomy" id="1048753"/>
    <lineage>
        <taxon>Bacteria</taxon>
        <taxon>Bacillati</taxon>
        <taxon>Actinomycetota</taxon>
        <taxon>Actinomycetes</taxon>
        <taxon>Pseudonocardiales</taxon>
        <taxon>Pseudonocardiaceae</taxon>
        <taxon>Actinokineospora</taxon>
    </lineage>
</organism>
<dbReference type="PANTHER" id="PTHR33392:SF6">
    <property type="entry name" value="POLYISOPRENYL-TEICHOIC ACID--PEPTIDOGLYCAN TEICHOIC ACID TRANSFERASE TAGU"/>
    <property type="match status" value="1"/>
</dbReference>
<proteinExistence type="inferred from homology"/>
<protein>
    <submittedName>
        <fullName evidence="5">LCP family protein</fullName>
    </submittedName>
</protein>
<gene>
    <name evidence="5" type="ORF">ACFQV2_33535</name>
</gene>
<feature type="transmembrane region" description="Helical" evidence="2">
    <location>
        <begin position="15"/>
        <end position="37"/>
    </location>
</feature>
<keyword evidence="2" id="KW-0472">Membrane</keyword>
<keyword evidence="2" id="KW-0812">Transmembrane</keyword>